<organism evidence="2 3">
    <name type="scientific">Fusarium langsethiae</name>
    <dbReference type="NCBI Taxonomy" id="179993"/>
    <lineage>
        <taxon>Eukaryota</taxon>
        <taxon>Fungi</taxon>
        <taxon>Dikarya</taxon>
        <taxon>Ascomycota</taxon>
        <taxon>Pezizomycotina</taxon>
        <taxon>Sordariomycetes</taxon>
        <taxon>Hypocreomycetidae</taxon>
        <taxon>Hypocreales</taxon>
        <taxon>Nectriaceae</taxon>
        <taxon>Fusarium</taxon>
    </lineage>
</organism>
<dbReference type="SUPFAM" id="SSF53474">
    <property type="entry name" value="alpha/beta-Hydrolases"/>
    <property type="match status" value="1"/>
</dbReference>
<name>A0A0M9EPL7_FUSLA</name>
<sequence>MRQVPERNLKEYLQAEVGQRGAADDGLSVSVIADNITVFSNYTERLSTKSFKYPIDIPLLVGTNTNEGAAVVPYKFPGFETATVLPDELQPLADGFGLNLQCTTLKETRLRTEAGATTYQYLYAGNFTNISPLPWLGAYHTAELPLVFGTYETEGPSTKFERTVSERMQDLYLEFASDPMHGLSKFGWPRAKSQLEKSKLAKLAVDNKVEQVIGVKKLVDECVHNGFAV</sequence>
<proteinExistence type="predicted"/>
<dbReference type="Pfam" id="PF00135">
    <property type="entry name" value="COesterase"/>
    <property type="match status" value="1"/>
</dbReference>
<dbReference type="InterPro" id="IPR002018">
    <property type="entry name" value="CarbesteraseB"/>
</dbReference>
<evidence type="ECO:0000259" key="1">
    <source>
        <dbReference type="Pfam" id="PF00135"/>
    </source>
</evidence>
<gene>
    <name evidence="2" type="ORF">FLAG1_09890</name>
</gene>
<dbReference type="AlphaFoldDB" id="A0A0M9EPL7"/>
<evidence type="ECO:0000313" key="3">
    <source>
        <dbReference type="Proteomes" id="UP000037904"/>
    </source>
</evidence>
<evidence type="ECO:0000313" key="2">
    <source>
        <dbReference type="EMBL" id="KPA37293.1"/>
    </source>
</evidence>
<dbReference type="EMBL" id="JXCE01000440">
    <property type="protein sequence ID" value="KPA37293.1"/>
    <property type="molecule type" value="Genomic_DNA"/>
</dbReference>
<dbReference type="InterPro" id="IPR029058">
    <property type="entry name" value="AB_hydrolase_fold"/>
</dbReference>
<keyword evidence="3" id="KW-1185">Reference proteome</keyword>
<protein>
    <submittedName>
        <fullName evidence="2">Chlorogenic acid esterase</fullName>
    </submittedName>
</protein>
<dbReference type="Proteomes" id="UP000037904">
    <property type="component" value="Unassembled WGS sequence"/>
</dbReference>
<dbReference type="Gene3D" id="3.40.50.1820">
    <property type="entry name" value="alpha/beta hydrolase"/>
    <property type="match status" value="1"/>
</dbReference>
<comment type="caution">
    <text evidence="2">The sequence shown here is derived from an EMBL/GenBank/DDBJ whole genome shotgun (WGS) entry which is preliminary data.</text>
</comment>
<accession>A0A0M9EPL7</accession>
<reference evidence="2 3" key="1">
    <citation type="submission" date="2015-04" db="EMBL/GenBank/DDBJ databases">
        <title>The draft genome sequence of Fusarium langsethiae, a T-2/HT-2 mycotoxin producer.</title>
        <authorList>
            <person name="Lysoe E."/>
            <person name="Divon H.H."/>
            <person name="Terzi V."/>
            <person name="Orru L."/>
            <person name="Lamontanara A."/>
            <person name="Kolseth A.-K."/>
            <person name="Frandsen R.J."/>
            <person name="Nielsen K."/>
            <person name="Thrane U."/>
        </authorList>
    </citation>
    <scope>NUCLEOTIDE SEQUENCE [LARGE SCALE GENOMIC DNA]</scope>
    <source>
        <strain evidence="2 3">Fl201059</strain>
    </source>
</reference>
<feature type="domain" description="Carboxylesterase type B" evidence="1">
    <location>
        <begin position="100"/>
        <end position="207"/>
    </location>
</feature>